<dbReference type="PANTHER" id="PTHR36926:SF1">
    <property type="entry name" value="COLICIN V PRODUCTION PROTEIN"/>
    <property type="match status" value="1"/>
</dbReference>
<dbReference type="GO" id="GO:0016020">
    <property type="term" value="C:membrane"/>
    <property type="evidence" value="ECO:0007669"/>
    <property type="project" value="UniProtKB-SubCell"/>
</dbReference>
<evidence type="ECO:0000313" key="8">
    <source>
        <dbReference type="Proteomes" id="UP000562254"/>
    </source>
</evidence>
<evidence type="ECO:0000256" key="4">
    <source>
        <dbReference type="ARBA" id="ARBA00023136"/>
    </source>
</evidence>
<comment type="caution">
    <text evidence="7">The sequence shown here is derived from an EMBL/GenBank/DDBJ whole genome shotgun (WGS) entry which is preliminary data.</text>
</comment>
<comment type="subcellular location">
    <subcellularLocation>
        <location evidence="1">Membrane</location>
        <topology evidence="1">Multi-pass membrane protein</topology>
    </subcellularLocation>
</comment>
<dbReference type="InterPro" id="IPR052719">
    <property type="entry name" value="CvpA-like"/>
</dbReference>
<keyword evidence="3 6" id="KW-1133">Transmembrane helix</keyword>
<keyword evidence="2 6" id="KW-0812">Transmembrane</keyword>
<dbReference type="AlphaFoldDB" id="A0A840Y3Z0"/>
<dbReference type="Proteomes" id="UP000562254">
    <property type="component" value="Unassembled WGS sequence"/>
</dbReference>
<evidence type="ECO:0000256" key="2">
    <source>
        <dbReference type="ARBA" id="ARBA00022692"/>
    </source>
</evidence>
<organism evidence="7 8">
    <name type="scientific">Neoroseomonas alkaliterrae</name>
    <dbReference type="NCBI Taxonomy" id="1452450"/>
    <lineage>
        <taxon>Bacteria</taxon>
        <taxon>Pseudomonadati</taxon>
        <taxon>Pseudomonadota</taxon>
        <taxon>Alphaproteobacteria</taxon>
        <taxon>Acetobacterales</taxon>
        <taxon>Acetobacteraceae</taxon>
        <taxon>Neoroseomonas</taxon>
    </lineage>
</organism>
<feature type="transmembrane region" description="Helical" evidence="6">
    <location>
        <begin position="60"/>
        <end position="81"/>
    </location>
</feature>
<evidence type="ECO:0000313" key="7">
    <source>
        <dbReference type="EMBL" id="MBB5689342.1"/>
    </source>
</evidence>
<sequence>MTWVDAVLLAVVALSAIIAFFRGLVREVLSLGAWIGAAAAAFLARPHLLPHVSAWIEPPILADIVGTGAVFILVLVVLKLLTNLIADRVQDSAIGGVDRVLGLAFGAVRGAALLVLAYILAGMFVPETASWPAAVKEARGLPIVAEAARRTVELIPDAYRPRLVEPPGPGGPNVEDLLRPPARSRN</sequence>
<keyword evidence="8" id="KW-1185">Reference proteome</keyword>
<evidence type="ECO:0000256" key="3">
    <source>
        <dbReference type="ARBA" id="ARBA00022989"/>
    </source>
</evidence>
<gene>
    <name evidence="7" type="ORF">FHS88_001467</name>
</gene>
<feature type="transmembrane region" description="Helical" evidence="6">
    <location>
        <begin position="31"/>
        <end position="48"/>
    </location>
</feature>
<dbReference type="GO" id="GO:0009403">
    <property type="term" value="P:toxin biosynthetic process"/>
    <property type="evidence" value="ECO:0007669"/>
    <property type="project" value="InterPro"/>
</dbReference>
<evidence type="ECO:0000256" key="6">
    <source>
        <dbReference type="SAM" id="Phobius"/>
    </source>
</evidence>
<feature type="region of interest" description="Disordered" evidence="5">
    <location>
        <begin position="163"/>
        <end position="186"/>
    </location>
</feature>
<reference evidence="7 8" key="1">
    <citation type="submission" date="2020-08" db="EMBL/GenBank/DDBJ databases">
        <title>Genomic Encyclopedia of Type Strains, Phase IV (KMG-IV): sequencing the most valuable type-strain genomes for metagenomic binning, comparative biology and taxonomic classification.</title>
        <authorList>
            <person name="Goeker M."/>
        </authorList>
    </citation>
    <scope>NUCLEOTIDE SEQUENCE [LARGE SCALE GENOMIC DNA]</scope>
    <source>
        <strain evidence="7 8">DSM 25895</strain>
    </source>
</reference>
<evidence type="ECO:0000256" key="5">
    <source>
        <dbReference type="SAM" id="MobiDB-lite"/>
    </source>
</evidence>
<name>A0A840Y3Z0_9PROT</name>
<dbReference type="RefSeq" id="WP_184483054.1">
    <property type="nucleotide sequence ID" value="NZ_JAAEDJ010000153.1"/>
</dbReference>
<dbReference type="Pfam" id="PF02674">
    <property type="entry name" value="Colicin_V"/>
    <property type="match status" value="1"/>
</dbReference>
<feature type="transmembrane region" description="Helical" evidence="6">
    <location>
        <begin position="101"/>
        <end position="121"/>
    </location>
</feature>
<dbReference type="EMBL" id="JACIJE010000003">
    <property type="protein sequence ID" value="MBB5689342.1"/>
    <property type="molecule type" value="Genomic_DNA"/>
</dbReference>
<proteinExistence type="predicted"/>
<dbReference type="InterPro" id="IPR003825">
    <property type="entry name" value="Colicin-V_CvpA"/>
</dbReference>
<keyword evidence="4 6" id="KW-0472">Membrane</keyword>
<evidence type="ECO:0000256" key="1">
    <source>
        <dbReference type="ARBA" id="ARBA00004141"/>
    </source>
</evidence>
<dbReference type="PANTHER" id="PTHR36926">
    <property type="entry name" value="COLICIN V PRODUCTION PROTEIN"/>
    <property type="match status" value="1"/>
</dbReference>
<accession>A0A840Y3Z0</accession>
<protein>
    <submittedName>
        <fullName evidence="7">Membrane protein required for colicin V production</fullName>
    </submittedName>
</protein>
<feature type="transmembrane region" description="Helical" evidence="6">
    <location>
        <begin position="6"/>
        <end position="24"/>
    </location>
</feature>